<comment type="subcellular location">
    <subcellularLocation>
        <location evidence="1">Peroxisome</location>
    </subcellularLocation>
</comment>
<dbReference type="Gene3D" id="3.90.226.10">
    <property type="entry name" value="2-enoyl-CoA Hydratase, Chain A, domain 1"/>
    <property type="match status" value="1"/>
</dbReference>
<dbReference type="PANTHER" id="PTHR43684">
    <property type="match status" value="1"/>
</dbReference>
<evidence type="ECO:0000313" key="5">
    <source>
        <dbReference type="Proteomes" id="UP001432062"/>
    </source>
</evidence>
<dbReference type="InterPro" id="IPR029045">
    <property type="entry name" value="ClpP/crotonase-like_dom_sf"/>
</dbReference>
<evidence type="ECO:0000256" key="1">
    <source>
        <dbReference type="ARBA" id="ARBA00004275"/>
    </source>
</evidence>
<dbReference type="InterPro" id="IPR001753">
    <property type="entry name" value="Enoyl-CoA_hydra/iso"/>
</dbReference>
<dbReference type="InterPro" id="IPR051053">
    <property type="entry name" value="ECH/Chromodomain_protein"/>
</dbReference>
<proteinExistence type="predicted"/>
<reference evidence="4" key="1">
    <citation type="submission" date="2022-10" db="EMBL/GenBank/DDBJ databases">
        <title>The complete genomes of actinobacterial strains from the NBC collection.</title>
        <authorList>
            <person name="Joergensen T.S."/>
            <person name="Alvarez Arevalo M."/>
            <person name="Sterndorff E.B."/>
            <person name="Faurdal D."/>
            <person name="Vuksanovic O."/>
            <person name="Mourched A.-S."/>
            <person name="Charusanti P."/>
            <person name="Shaw S."/>
            <person name="Blin K."/>
            <person name="Weber T."/>
        </authorList>
    </citation>
    <scope>NUCLEOTIDE SEQUENCE</scope>
    <source>
        <strain evidence="4">NBC_01482</strain>
    </source>
</reference>
<name>A0ABZ1YW75_9NOCA</name>
<keyword evidence="3" id="KW-0413">Isomerase</keyword>
<gene>
    <name evidence="4" type="ORF">OG563_04135</name>
</gene>
<sequence>MSTNQPGPVSGSSTLDVTIEGPVAWVRFDRPEARNTVIPELLIEMHSVLTELSRDEALAVVVLTGNGSTFCPGADLNRAGAGGSAVLPPLEVYQSATLLYEMPQLTLAAVNGACAGPGFAWAAACDLRVAAAGARFATAFLQAGVSGELGLPWTLARALGAASARDLCFLPRKLTADEVRAIGFVSRVFPDDEFDHEVADLVRELAARRPAALRTLEANFLLAERTELADYIAVESERHHGFFTGEQRTQTAEALRVQSDRVRES</sequence>
<organism evidence="4 5">
    <name type="scientific">Nocardia vinacea</name>
    <dbReference type="NCBI Taxonomy" id="96468"/>
    <lineage>
        <taxon>Bacteria</taxon>
        <taxon>Bacillati</taxon>
        <taxon>Actinomycetota</taxon>
        <taxon>Actinomycetes</taxon>
        <taxon>Mycobacteriales</taxon>
        <taxon>Nocardiaceae</taxon>
        <taxon>Nocardia</taxon>
    </lineage>
</organism>
<dbReference type="SUPFAM" id="SSF52096">
    <property type="entry name" value="ClpP/crotonase"/>
    <property type="match status" value="1"/>
</dbReference>
<dbReference type="EMBL" id="CP109441">
    <property type="protein sequence ID" value="WUV47438.1"/>
    <property type="molecule type" value="Genomic_DNA"/>
</dbReference>
<dbReference type="CDD" id="cd06558">
    <property type="entry name" value="crotonase-like"/>
    <property type="match status" value="1"/>
</dbReference>
<dbReference type="PANTHER" id="PTHR43684:SF1">
    <property type="entry name" value="ENOYL-COA DELTA ISOMERASE 2"/>
    <property type="match status" value="1"/>
</dbReference>
<dbReference type="Proteomes" id="UP001432062">
    <property type="component" value="Chromosome"/>
</dbReference>
<dbReference type="Pfam" id="PF00378">
    <property type="entry name" value="ECH_1"/>
    <property type="match status" value="1"/>
</dbReference>
<evidence type="ECO:0000256" key="2">
    <source>
        <dbReference type="ARBA" id="ARBA00023140"/>
    </source>
</evidence>
<keyword evidence="2" id="KW-0576">Peroxisome</keyword>
<evidence type="ECO:0000256" key="3">
    <source>
        <dbReference type="ARBA" id="ARBA00023235"/>
    </source>
</evidence>
<accession>A0ABZ1YW75</accession>
<dbReference type="RefSeq" id="WP_329411503.1">
    <property type="nucleotide sequence ID" value="NZ_CP109441.1"/>
</dbReference>
<keyword evidence="5" id="KW-1185">Reference proteome</keyword>
<evidence type="ECO:0000313" key="4">
    <source>
        <dbReference type="EMBL" id="WUV47438.1"/>
    </source>
</evidence>
<protein>
    <submittedName>
        <fullName evidence="4">Enoyl-CoA hydratase/isomerase family protein</fullName>
    </submittedName>
</protein>